<dbReference type="PANTHER" id="PTHR45138:SF9">
    <property type="entry name" value="DIGUANYLATE CYCLASE DGCM-RELATED"/>
    <property type="match status" value="1"/>
</dbReference>
<evidence type="ECO:0000313" key="9">
    <source>
        <dbReference type="Proteomes" id="UP000078572"/>
    </source>
</evidence>
<dbReference type="GO" id="GO:0052621">
    <property type="term" value="F:diguanylate cyclase activity"/>
    <property type="evidence" value="ECO:0007669"/>
    <property type="project" value="UniProtKB-EC"/>
</dbReference>
<protein>
    <recommendedName>
        <fullName evidence="2">diguanylate cyclase</fullName>
        <ecNumber evidence="2">2.7.7.65</ecNumber>
    </recommendedName>
</protein>
<evidence type="ECO:0000256" key="7">
    <source>
        <dbReference type="ARBA" id="ARBA00034247"/>
    </source>
</evidence>
<dbReference type="SUPFAM" id="SSF103190">
    <property type="entry name" value="Sensory domain-like"/>
    <property type="match status" value="1"/>
</dbReference>
<dbReference type="Pfam" id="PF02743">
    <property type="entry name" value="dCache_1"/>
    <property type="match status" value="1"/>
</dbReference>
<dbReference type="CDD" id="cd01949">
    <property type="entry name" value="GGDEF"/>
    <property type="match status" value="1"/>
</dbReference>
<dbReference type="SUPFAM" id="SSF55073">
    <property type="entry name" value="Nucleotide cyclase"/>
    <property type="match status" value="1"/>
</dbReference>
<dbReference type="RefSeq" id="WP_064804667.1">
    <property type="nucleotide sequence ID" value="NZ_CP016022.1"/>
</dbReference>
<gene>
    <name evidence="8" type="ORF">A9Y76_13015</name>
</gene>
<name>A0A191ZZ55_9RALS</name>
<dbReference type="EC" id="2.7.7.65" evidence="2"/>
<dbReference type="InterPro" id="IPR029151">
    <property type="entry name" value="Sensor-like_sf"/>
</dbReference>
<dbReference type="FunFam" id="3.30.70.270:FF:000001">
    <property type="entry name" value="Diguanylate cyclase domain protein"/>
    <property type="match status" value="1"/>
</dbReference>
<dbReference type="OrthoDB" id="9813903at2"/>
<comment type="catalytic activity">
    <reaction evidence="7">
        <text>2 GTP = 3',3'-c-di-GMP + 2 diphosphate</text>
        <dbReference type="Rhea" id="RHEA:24898"/>
        <dbReference type="ChEBI" id="CHEBI:33019"/>
        <dbReference type="ChEBI" id="CHEBI:37565"/>
        <dbReference type="ChEBI" id="CHEBI:58805"/>
        <dbReference type="EC" id="2.7.7.65"/>
    </reaction>
</comment>
<keyword evidence="9" id="KW-1185">Reference proteome</keyword>
<keyword evidence="3" id="KW-1003">Cell membrane</keyword>
<dbReference type="InterPro" id="IPR000160">
    <property type="entry name" value="GGDEF_dom"/>
</dbReference>
<dbReference type="GO" id="GO:0005886">
    <property type="term" value="C:plasma membrane"/>
    <property type="evidence" value="ECO:0007669"/>
    <property type="project" value="UniProtKB-SubCell"/>
</dbReference>
<comment type="subcellular location">
    <subcellularLocation>
        <location evidence="1">Cell membrane</location>
        <topology evidence="1">Multi-pass membrane protein</topology>
    </subcellularLocation>
</comment>
<proteinExistence type="predicted"/>
<dbReference type="PANTHER" id="PTHR45138">
    <property type="entry name" value="REGULATORY COMPONENTS OF SENSORY TRANSDUCTION SYSTEM"/>
    <property type="match status" value="1"/>
</dbReference>
<keyword evidence="5" id="KW-1133">Transmembrane helix</keyword>
<dbReference type="STRING" id="190721.ACS15_2687"/>
<dbReference type="NCBIfam" id="TIGR00254">
    <property type="entry name" value="GGDEF"/>
    <property type="match status" value="1"/>
</dbReference>
<evidence type="ECO:0000256" key="4">
    <source>
        <dbReference type="ARBA" id="ARBA00022692"/>
    </source>
</evidence>
<dbReference type="Proteomes" id="UP000078572">
    <property type="component" value="Chromosome 1"/>
</dbReference>
<dbReference type="AlphaFoldDB" id="A0A191ZZ55"/>
<dbReference type="InterPro" id="IPR043128">
    <property type="entry name" value="Rev_trsase/Diguanyl_cyclase"/>
</dbReference>
<dbReference type="Gene3D" id="3.30.70.270">
    <property type="match status" value="1"/>
</dbReference>
<dbReference type="InterPro" id="IPR033479">
    <property type="entry name" value="dCache_1"/>
</dbReference>
<evidence type="ECO:0000256" key="2">
    <source>
        <dbReference type="ARBA" id="ARBA00012528"/>
    </source>
</evidence>
<evidence type="ECO:0000256" key="1">
    <source>
        <dbReference type="ARBA" id="ARBA00004651"/>
    </source>
</evidence>
<accession>A0A191ZZ55</accession>
<dbReference type="Gene3D" id="3.30.450.20">
    <property type="entry name" value="PAS domain"/>
    <property type="match status" value="1"/>
</dbReference>
<keyword evidence="4" id="KW-0812">Transmembrane</keyword>
<evidence type="ECO:0000313" key="8">
    <source>
        <dbReference type="EMBL" id="ANJ73336.1"/>
    </source>
</evidence>
<dbReference type="InterPro" id="IPR029787">
    <property type="entry name" value="Nucleotide_cyclase"/>
</dbReference>
<evidence type="ECO:0000256" key="6">
    <source>
        <dbReference type="ARBA" id="ARBA00023136"/>
    </source>
</evidence>
<sequence>MAAPTPSPTPASTSSERRRIARVALLLAGLAVGVVLCWVAANMVADAMGARDVQQMVDARRQLAAQVAEGMSNQITADVALLRAIPQTLAQIEAIPRAVDRVDTRRWNLMDQGSRAKEALSHPEVVDTSAFLGAAAGNLGLDYVWVVNQRGYVVLANNASHAESFLGVQSAMQPYMKEALQGGLGEEFTVGMVTAVPGLFFAAPVYNDAGYLVAAMATKVSLTGLQHWVSHPTSLLTDPNGLIILSTDASLVGKILPDSRLQHMSASERYNAYQRVDFDAWPYHPTGPTALARPDVPNWVPAEVRNALTWRDGVATPSLTVSRNASADLTIMVAEPLPAWSQQVANHDRNRAIGFLLFVSVLLSFVLVVWSLVRERQHHRLTRHLNQRLQRTNSALANEAHFDHLTGVLTRRRFLALFDTVLTRAHNRGEPLVLVLADLDHFKRINDTWGHAVGDMALQRFASLATGALRSSDLVGRLGGEEFAVVMGRTTLEEATEVAERLRAAVAEPDENFPTGLTMTVSMGMTGYRAGDTASEMLKRADLALYRAKESGRNRHVAG</sequence>
<evidence type="ECO:0000256" key="3">
    <source>
        <dbReference type="ARBA" id="ARBA00022475"/>
    </source>
</evidence>
<dbReference type="SMART" id="SM00267">
    <property type="entry name" value="GGDEF"/>
    <property type="match status" value="1"/>
</dbReference>
<dbReference type="PROSITE" id="PS50887">
    <property type="entry name" value="GGDEF"/>
    <property type="match status" value="1"/>
</dbReference>
<reference evidence="9" key="1">
    <citation type="submission" date="2016-06" db="EMBL/GenBank/DDBJ databases">
        <authorList>
            <person name="Xu Y."/>
            <person name="Nagy A."/>
            <person name="Yan X."/>
            <person name="Kim S.W."/>
            <person name="Haley B."/>
            <person name="Liu N.T."/>
            <person name="Nou X."/>
        </authorList>
    </citation>
    <scope>NUCLEOTIDE SEQUENCE [LARGE SCALE GENOMIC DNA]</scope>
    <source>
        <strain evidence="9">ATCC 49129</strain>
    </source>
</reference>
<organism evidence="8 9">
    <name type="scientific">Ralstonia insidiosa</name>
    <dbReference type="NCBI Taxonomy" id="190721"/>
    <lineage>
        <taxon>Bacteria</taxon>
        <taxon>Pseudomonadati</taxon>
        <taxon>Pseudomonadota</taxon>
        <taxon>Betaproteobacteria</taxon>
        <taxon>Burkholderiales</taxon>
        <taxon>Burkholderiaceae</taxon>
        <taxon>Ralstonia</taxon>
    </lineage>
</organism>
<keyword evidence="6" id="KW-0472">Membrane</keyword>
<dbReference type="InterPro" id="IPR050469">
    <property type="entry name" value="Diguanylate_Cyclase"/>
</dbReference>
<dbReference type="EMBL" id="CP016022">
    <property type="protein sequence ID" value="ANJ73336.1"/>
    <property type="molecule type" value="Genomic_DNA"/>
</dbReference>
<dbReference type="GeneID" id="61526934"/>
<dbReference type="Pfam" id="PF00990">
    <property type="entry name" value="GGDEF"/>
    <property type="match status" value="1"/>
</dbReference>
<evidence type="ECO:0000256" key="5">
    <source>
        <dbReference type="ARBA" id="ARBA00022989"/>
    </source>
</evidence>